<dbReference type="STRING" id="74649.A0A2P6PIR6"/>
<evidence type="ECO:0000313" key="3">
    <source>
        <dbReference type="Proteomes" id="UP000238479"/>
    </source>
</evidence>
<evidence type="ECO:0000256" key="1">
    <source>
        <dbReference type="SAM" id="MobiDB-lite"/>
    </source>
</evidence>
<evidence type="ECO:0000313" key="2">
    <source>
        <dbReference type="EMBL" id="PRQ21822.1"/>
    </source>
</evidence>
<dbReference type="EMBL" id="PDCK01000045">
    <property type="protein sequence ID" value="PRQ21822.1"/>
    <property type="molecule type" value="Genomic_DNA"/>
</dbReference>
<gene>
    <name evidence="2" type="ORF">RchiOBHm_Chr7g0243501</name>
</gene>
<dbReference type="Proteomes" id="UP000238479">
    <property type="component" value="Chromosome 7"/>
</dbReference>
<comment type="caution">
    <text evidence="2">The sequence shown here is derived from an EMBL/GenBank/DDBJ whole genome shotgun (WGS) entry which is preliminary data.</text>
</comment>
<proteinExistence type="predicted"/>
<feature type="region of interest" description="Disordered" evidence="1">
    <location>
        <begin position="1"/>
        <end position="65"/>
    </location>
</feature>
<organism evidence="2 3">
    <name type="scientific">Rosa chinensis</name>
    <name type="common">China rose</name>
    <dbReference type="NCBI Taxonomy" id="74649"/>
    <lineage>
        <taxon>Eukaryota</taxon>
        <taxon>Viridiplantae</taxon>
        <taxon>Streptophyta</taxon>
        <taxon>Embryophyta</taxon>
        <taxon>Tracheophyta</taxon>
        <taxon>Spermatophyta</taxon>
        <taxon>Magnoliopsida</taxon>
        <taxon>eudicotyledons</taxon>
        <taxon>Gunneridae</taxon>
        <taxon>Pentapetalae</taxon>
        <taxon>rosids</taxon>
        <taxon>fabids</taxon>
        <taxon>Rosales</taxon>
        <taxon>Rosaceae</taxon>
        <taxon>Rosoideae</taxon>
        <taxon>Rosoideae incertae sedis</taxon>
        <taxon>Rosa</taxon>
    </lineage>
</organism>
<protein>
    <submittedName>
        <fullName evidence="2">Uncharacterized protein</fullName>
    </submittedName>
</protein>
<sequence length="65" mass="7369">MLDLHFHLQNYDPRKHKRTSTPKVKSPRSVVKGSKGEGQPRPSNIVDLFSKGSLNPYADDPYAFD</sequence>
<name>A0A2P6PIR6_ROSCH</name>
<accession>A0A2P6PIR6</accession>
<reference evidence="2 3" key="1">
    <citation type="journal article" date="2018" name="Nat. Genet.">
        <title>The Rosa genome provides new insights in the design of modern roses.</title>
        <authorList>
            <person name="Bendahmane M."/>
        </authorList>
    </citation>
    <scope>NUCLEOTIDE SEQUENCE [LARGE SCALE GENOMIC DNA]</scope>
    <source>
        <strain evidence="3">cv. Old Blush</strain>
    </source>
</reference>
<keyword evidence="3" id="KW-1185">Reference proteome</keyword>
<dbReference type="AlphaFoldDB" id="A0A2P6PIR6"/>
<dbReference type="Gramene" id="PRQ21822">
    <property type="protein sequence ID" value="PRQ21822"/>
    <property type="gene ID" value="RchiOBHm_Chr7g0243501"/>
</dbReference>